<dbReference type="InterPro" id="IPR012962">
    <property type="entry name" value="Pept_M54_archaemetzincn"/>
</dbReference>
<keyword evidence="1 6" id="KW-0645">Protease</keyword>
<dbReference type="OrthoDB" id="50281at2157"/>
<proteinExistence type="inferred from homology"/>
<feature type="binding site" evidence="6">
    <location>
        <position position="143"/>
    </location>
    <ligand>
        <name>Zn(2+)</name>
        <dbReference type="ChEBI" id="CHEBI:29105"/>
        <label>2</label>
    </ligand>
</feature>
<evidence type="ECO:0000256" key="3">
    <source>
        <dbReference type="ARBA" id="ARBA00022801"/>
    </source>
</evidence>
<evidence type="ECO:0000256" key="5">
    <source>
        <dbReference type="ARBA" id="ARBA00023049"/>
    </source>
</evidence>
<keyword evidence="3 6" id="KW-0378">Hydrolase</keyword>
<dbReference type="GO" id="GO:0006508">
    <property type="term" value="P:proteolysis"/>
    <property type="evidence" value="ECO:0007669"/>
    <property type="project" value="UniProtKB-UniRule"/>
</dbReference>
<name>A8AC94_IGNH4</name>
<feature type="binding site" evidence="6">
    <location>
        <position position="165"/>
    </location>
    <ligand>
        <name>Zn(2+)</name>
        <dbReference type="ChEBI" id="CHEBI:29105"/>
        <label>2</label>
    </ligand>
</feature>
<dbReference type="PhylomeDB" id="A8AC94"/>
<feature type="binding site" evidence="6">
    <location>
        <position position="127"/>
    </location>
    <ligand>
        <name>Zn(2+)</name>
        <dbReference type="ChEBI" id="CHEBI:29105"/>
        <label>1</label>
        <note>catalytic</note>
    </ligand>
</feature>
<feature type="binding site" evidence="6">
    <location>
        <position position="162"/>
    </location>
    <ligand>
        <name>Zn(2+)</name>
        <dbReference type="ChEBI" id="CHEBI:29105"/>
        <label>2</label>
    </ligand>
</feature>
<dbReference type="GeneID" id="5562301"/>
<comment type="subunit">
    <text evidence="6">Monomer.</text>
</comment>
<evidence type="ECO:0000256" key="4">
    <source>
        <dbReference type="ARBA" id="ARBA00022833"/>
    </source>
</evidence>
<dbReference type="GO" id="GO:0008237">
    <property type="term" value="F:metallopeptidase activity"/>
    <property type="evidence" value="ECO:0007669"/>
    <property type="project" value="UniProtKB-UniRule"/>
</dbReference>
<gene>
    <name evidence="6" type="primary">amzA</name>
    <name evidence="7" type="ordered locus">Igni_1370</name>
</gene>
<feature type="active site" description="Proton acceptor" evidence="6">
    <location>
        <position position="128"/>
    </location>
</feature>
<comment type="cofactor">
    <cofactor evidence="6">
        <name>Zn(2+)</name>
        <dbReference type="ChEBI" id="CHEBI:29105"/>
    </cofactor>
    <text evidence="6">Binds 2 Zn(2+) ions per subunit. One is catalytic, whereas the other seems to have a structural role.</text>
</comment>
<feature type="binding site" evidence="6">
    <location>
        <position position="138"/>
    </location>
    <ligand>
        <name>Zn(2+)</name>
        <dbReference type="ChEBI" id="CHEBI:29105"/>
        <label>2</label>
    </ligand>
</feature>
<dbReference type="RefSeq" id="WP_012123510.1">
    <property type="nucleotide sequence ID" value="NC_009776.1"/>
</dbReference>
<evidence type="ECO:0000313" key="8">
    <source>
        <dbReference type="Proteomes" id="UP000000262"/>
    </source>
</evidence>
<dbReference type="InterPro" id="IPR012091">
    <property type="entry name" value="Pept_M54_archaemetzncn_arc/bac"/>
</dbReference>
<feature type="binding site" evidence="6">
    <location>
        <position position="131"/>
    </location>
    <ligand>
        <name>Zn(2+)</name>
        <dbReference type="ChEBI" id="CHEBI:29105"/>
        <label>1</label>
        <note>catalytic</note>
    </ligand>
</feature>
<feature type="binding site" evidence="6">
    <location>
        <position position="137"/>
    </location>
    <ligand>
        <name>Zn(2+)</name>
        <dbReference type="ChEBI" id="CHEBI:29105"/>
        <label>1</label>
        <note>catalytic</note>
    </ligand>
</feature>
<keyword evidence="4 6" id="KW-0862">Zinc</keyword>
<dbReference type="GO" id="GO:0008270">
    <property type="term" value="F:zinc ion binding"/>
    <property type="evidence" value="ECO:0007669"/>
    <property type="project" value="UniProtKB-UniRule"/>
</dbReference>
<dbReference type="Gene3D" id="3.40.390.10">
    <property type="entry name" value="Collagenase (Catalytic Domain)"/>
    <property type="match status" value="1"/>
</dbReference>
<sequence length="179" mass="20241">MKVLLRRVGDVSTEALVRAKEAIIRETGLPVLIDYHKLQPNLEAYNWKRRQYLASELLKTLGRVDGFLTLYLIDADGYEEGLNFVFGVALPALGVGGVFLARLRNEFYGWLPDEEKFLKRVEKEVLHELGHLLGLPHCPNPRCVMSFSNSILEVDEKEAAFCEVCKKRLMSRLAGSGGY</sequence>
<dbReference type="EC" id="3.4.-.-" evidence="6"/>
<dbReference type="CDD" id="cd11375">
    <property type="entry name" value="Peptidase_M54"/>
    <property type="match status" value="1"/>
</dbReference>
<keyword evidence="8" id="KW-1185">Reference proteome</keyword>
<protein>
    <recommendedName>
        <fullName evidence="6">Archaemetzincin</fullName>
        <ecNumber evidence="6">3.4.-.-</ecNumber>
    </recommendedName>
</protein>
<comment type="function">
    <text evidence="6">Probable zinc metalloprotease whose natural substrate is unknown.</text>
</comment>
<organism evidence="7 8">
    <name type="scientific">Ignicoccus hospitalis (strain KIN4/I / DSM 18386 / JCM 14125)</name>
    <dbReference type="NCBI Taxonomy" id="453591"/>
    <lineage>
        <taxon>Archaea</taxon>
        <taxon>Thermoproteota</taxon>
        <taxon>Thermoprotei</taxon>
        <taxon>Desulfurococcales</taxon>
        <taxon>Desulfurococcaceae</taxon>
        <taxon>Ignicoccus</taxon>
    </lineage>
</organism>
<dbReference type="KEGG" id="iho:Igni_1370"/>
<dbReference type="HOGENOM" id="CLU_108521_2_0_2"/>
<keyword evidence="2 6" id="KW-0479">Metal-binding</keyword>
<dbReference type="EMBL" id="CP000816">
    <property type="protein sequence ID" value="ABU82546.1"/>
    <property type="molecule type" value="Genomic_DNA"/>
</dbReference>
<dbReference type="PANTHER" id="PTHR15910">
    <property type="entry name" value="ARCHAEMETZINCIN"/>
    <property type="match status" value="1"/>
</dbReference>
<evidence type="ECO:0000256" key="6">
    <source>
        <dbReference type="HAMAP-Rule" id="MF_01842"/>
    </source>
</evidence>
<comment type="similarity">
    <text evidence="6">Belongs to the peptidase M54 family.</text>
</comment>
<dbReference type="Pfam" id="PF07998">
    <property type="entry name" value="Peptidase_M54"/>
    <property type="match status" value="1"/>
</dbReference>
<evidence type="ECO:0000256" key="2">
    <source>
        <dbReference type="ARBA" id="ARBA00022723"/>
    </source>
</evidence>
<reference evidence="7 8" key="1">
    <citation type="journal article" date="2008" name="Genome Biol.">
        <title>A genomic analysis of the archaeal system Ignicoccus hospitalis-Nanoarchaeum equitans.</title>
        <authorList>
            <person name="Podar M."/>
            <person name="Anderson I."/>
            <person name="Makarova K.S."/>
            <person name="Elkins J.G."/>
            <person name="Ivanova N."/>
            <person name="Wall M.A."/>
            <person name="Lykidis A."/>
            <person name="Mavromatis K."/>
            <person name="Sun H."/>
            <person name="Hudson M.E."/>
            <person name="Chen W."/>
            <person name="Deciu C."/>
            <person name="Hutchison D."/>
            <person name="Eads J.R."/>
            <person name="Anderson A."/>
            <person name="Fernandes F."/>
            <person name="Szeto E."/>
            <person name="Lapidus A."/>
            <person name="Kyrpides N.C."/>
            <person name="Saier M.H.Jr."/>
            <person name="Richardson P.M."/>
            <person name="Rachel R."/>
            <person name="Huber H."/>
            <person name="Eisen J.A."/>
            <person name="Koonin E.V."/>
            <person name="Keller M."/>
            <person name="Stetter K.O."/>
        </authorList>
    </citation>
    <scope>NUCLEOTIDE SEQUENCE [LARGE SCALE GENOMIC DNA]</scope>
    <source>
        <strain evidence="8">KIN4/I / DSM 18386 / JCM 14125</strain>
    </source>
</reference>
<evidence type="ECO:0000313" key="7">
    <source>
        <dbReference type="EMBL" id="ABU82546.1"/>
    </source>
</evidence>
<dbReference type="InterPro" id="IPR024079">
    <property type="entry name" value="MetalloPept_cat_dom_sf"/>
</dbReference>
<keyword evidence="5 6" id="KW-0482">Metalloprotease</keyword>
<dbReference type="Proteomes" id="UP000000262">
    <property type="component" value="Chromosome"/>
</dbReference>
<dbReference type="SUPFAM" id="SSF55486">
    <property type="entry name" value="Metalloproteases ('zincins'), catalytic domain"/>
    <property type="match status" value="1"/>
</dbReference>
<dbReference type="HAMAP" id="MF_01842">
    <property type="entry name" value="Archaemetzincin"/>
    <property type="match status" value="1"/>
</dbReference>
<dbReference type="eggNOG" id="arCOG00458">
    <property type="taxonomic scope" value="Archaea"/>
</dbReference>
<evidence type="ECO:0000256" key="1">
    <source>
        <dbReference type="ARBA" id="ARBA00022670"/>
    </source>
</evidence>
<accession>A8AC94</accession>
<dbReference type="NCBIfam" id="NF033823">
    <property type="entry name" value="archmetzin"/>
    <property type="match status" value="1"/>
</dbReference>
<dbReference type="PANTHER" id="PTHR15910:SF1">
    <property type="entry name" value="ARCHAEMETZINCIN-2"/>
    <property type="match status" value="1"/>
</dbReference>
<dbReference type="PIRSF" id="PIRSF005785">
    <property type="entry name" value="Zn-prot_arch"/>
    <property type="match status" value="1"/>
</dbReference>
<dbReference type="AlphaFoldDB" id="A8AC94"/>